<dbReference type="PANTHER" id="PTHR43610:SF1">
    <property type="entry name" value="N-ACETYLTRANSFERASE DOMAIN-CONTAINING PROTEIN"/>
    <property type="match status" value="1"/>
</dbReference>
<dbReference type="Pfam" id="PF13302">
    <property type="entry name" value="Acetyltransf_3"/>
    <property type="match status" value="1"/>
</dbReference>
<dbReference type="InterPro" id="IPR000182">
    <property type="entry name" value="GNAT_dom"/>
</dbReference>
<keyword evidence="3" id="KW-1185">Reference proteome</keyword>
<name>A0A6P0UN06_9FLAO</name>
<reference evidence="2 3" key="1">
    <citation type="submission" date="2020-01" db="EMBL/GenBank/DDBJ databases">
        <title>Leptobacterium flavescens.</title>
        <authorList>
            <person name="Wang G."/>
        </authorList>
    </citation>
    <scope>NUCLEOTIDE SEQUENCE [LARGE SCALE GENOMIC DNA]</scope>
    <source>
        <strain evidence="2 3">KCTC 22160</strain>
    </source>
</reference>
<dbReference type="GO" id="GO:0016747">
    <property type="term" value="F:acyltransferase activity, transferring groups other than amino-acyl groups"/>
    <property type="evidence" value="ECO:0007669"/>
    <property type="project" value="InterPro"/>
</dbReference>
<feature type="domain" description="N-acetyltransferase" evidence="1">
    <location>
        <begin position="22"/>
        <end position="166"/>
    </location>
</feature>
<protein>
    <submittedName>
        <fullName evidence="2">GNAT family N-acetyltransferase</fullName>
    </submittedName>
</protein>
<accession>A0A6P0UN06</accession>
<dbReference type="RefSeq" id="WP_163607110.1">
    <property type="nucleotide sequence ID" value="NZ_JAABOO010000002.1"/>
</dbReference>
<dbReference type="Proteomes" id="UP000468581">
    <property type="component" value="Unassembled WGS sequence"/>
</dbReference>
<dbReference type="SUPFAM" id="SSF55729">
    <property type="entry name" value="Acyl-CoA N-acyltransferases (Nat)"/>
    <property type="match status" value="1"/>
</dbReference>
<dbReference type="InterPro" id="IPR016181">
    <property type="entry name" value="Acyl_CoA_acyltransferase"/>
</dbReference>
<dbReference type="AlphaFoldDB" id="A0A6P0UN06"/>
<proteinExistence type="predicted"/>
<evidence type="ECO:0000259" key="1">
    <source>
        <dbReference type="PROSITE" id="PS51186"/>
    </source>
</evidence>
<evidence type="ECO:0000313" key="2">
    <source>
        <dbReference type="EMBL" id="NER13892.1"/>
    </source>
</evidence>
<comment type="caution">
    <text evidence="2">The sequence shown here is derived from an EMBL/GenBank/DDBJ whole genome shotgun (WGS) entry which is preliminary data.</text>
</comment>
<dbReference type="PROSITE" id="PS51186">
    <property type="entry name" value="GNAT"/>
    <property type="match status" value="1"/>
</dbReference>
<organism evidence="2 3">
    <name type="scientific">Leptobacterium flavescens</name>
    <dbReference type="NCBI Taxonomy" id="472055"/>
    <lineage>
        <taxon>Bacteria</taxon>
        <taxon>Pseudomonadati</taxon>
        <taxon>Bacteroidota</taxon>
        <taxon>Flavobacteriia</taxon>
        <taxon>Flavobacteriales</taxon>
        <taxon>Flavobacteriaceae</taxon>
        <taxon>Leptobacterium</taxon>
    </lineage>
</organism>
<dbReference type="PANTHER" id="PTHR43610">
    <property type="entry name" value="BLL6696 PROTEIN"/>
    <property type="match status" value="1"/>
</dbReference>
<gene>
    <name evidence="2" type="ORF">GWK08_10605</name>
</gene>
<evidence type="ECO:0000313" key="3">
    <source>
        <dbReference type="Proteomes" id="UP000468581"/>
    </source>
</evidence>
<keyword evidence="2" id="KW-0808">Transferase</keyword>
<dbReference type="Gene3D" id="3.40.630.30">
    <property type="match status" value="1"/>
</dbReference>
<dbReference type="EMBL" id="JAABOO010000002">
    <property type="protein sequence ID" value="NER13892.1"/>
    <property type="molecule type" value="Genomic_DNA"/>
</dbReference>
<sequence length="192" mass="21966">MQTPVLENQIVKLIPLTIDNYTHLNEIAAEDKLIQYSPSDISTPEKFLAYVAEALKGEKAGKTMPFIIYDKRSESYAGCTRFGLIDPVNKVLHIGWTWIGKKFQGTGLNKEVKYLMLKYAFEVLEFHKIEFRVDERNLRSRKAVEKIGGKLEGILRENVIMTDGFRRNTCCFGILKSEWPIIKNSVFGQKGS</sequence>